<protein>
    <submittedName>
        <fullName evidence="7">Iron-siderophore ABC transporter substrate-binding protein</fullName>
    </submittedName>
</protein>
<dbReference type="AlphaFoldDB" id="A0A5C5TUS9"/>
<evidence type="ECO:0000256" key="1">
    <source>
        <dbReference type="ARBA" id="ARBA00004196"/>
    </source>
</evidence>
<keyword evidence="3" id="KW-0813">Transport</keyword>
<dbReference type="RefSeq" id="WP_146325758.1">
    <property type="nucleotide sequence ID" value="NZ_BAABLR010000049.1"/>
</dbReference>
<dbReference type="InterPro" id="IPR002491">
    <property type="entry name" value="ABC_transptr_periplasmic_BD"/>
</dbReference>
<evidence type="ECO:0000256" key="5">
    <source>
        <dbReference type="SAM" id="SignalP"/>
    </source>
</evidence>
<evidence type="ECO:0000313" key="8">
    <source>
        <dbReference type="Proteomes" id="UP000320791"/>
    </source>
</evidence>
<dbReference type="InterPro" id="IPR051313">
    <property type="entry name" value="Bact_iron-sidero_bind"/>
</dbReference>
<comment type="similarity">
    <text evidence="2">Belongs to the bacterial solute-binding protein 8 family.</text>
</comment>
<comment type="subcellular location">
    <subcellularLocation>
        <location evidence="1">Cell envelope</location>
    </subcellularLocation>
</comment>
<sequence length="310" mass="32882">MSQPITRRGFLGLALAAGAATLAACTSSSDSSSDSTSATSSSAEATSGNDASRVVVLNTGQLDNMLLLGILPVGAAKAKGADLIPEFISERFGSEFDLSTIKDCGVRANPDMEAIAALKPTLICANDRTDEAILEQLRKIATVVTGSGGGENWKEDFVTIADAVGKKSDAETLLKEFEESCKTWGESLGDKAPTVSFLRTKDDAFQIFGAQSMAGIVAADCLLNRPESQQFTDKAGKELSAEQLEEADADWLFYAVQDGANDPTTTSTWSTLKAVQDKHVVEVDYDAWYVNASYLSATIIRDGLKEHIGS</sequence>
<dbReference type="PANTHER" id="PTHR30532:SF1">
    <property type="entry name" value="IRON(3+)-HYDROXAMATE-BINDING PROTEIN FHUD"/>
    <property type="match status" value="1"/>
</dbReference>
<keyword evidence="8" id="KW-1185">Reference proteome</keyword>
<gene>
    <name evidence="7" type="ORF">FRX94_12940</name>
</gene>
<dbReference type="PROSITE" id="PS50983">
    <property type="entry name" value="FE_B12_PBP"/>
    <property type="match status" value="1"/>
</dbReference>
<dbReference type="GO" id="GO:0030288">
    <property type="term" value="C:outer membrane-bounded periplasmic space"/>
    <property type="evidence" value="ECO:0007669"/>
    <property type="project" value="TreeGrafter"/>
</dbReference>
<dbReference type="Gene3D" id="3.40.50.1980">
    <property type="entry name" value="Nitrogenase molybdenum iron protein domain"/>
    <property type="match status" value="2"/>
</dbReference>
<evidence type="ECO:0000259" key="6">
    <source>
        <dbReference type="PROSITE" id="PS50983"/>
    </source>
</evidence>
<evidence type="ECO:0000256" key="2">
    <source>
        <dbReference type="ARBA" id="ARBA00008814"/>
    </source>
</evidence>
<dbReference type="PROSITE" id="PS51257">
    <property type="entry name" value="PROKAR_LIPOPROTEIN"/>
    <property type="match status" value="1"/>
</dbReference>
<dbReference type="PROSITE" id="PS51318">
    <property type="entry name" value="TAT"/>
    <property type="match status" value="1"/>
</dbReference>
<dbReference type="PANTHER" id="PTHR30532">
    <property type="entry name" value="IRON III DICITRATE-BINDING PERIPLASMIC PROTEIN"/>
    <property type="match status" value="1"/>
</dbReference>
<dbReference type="GO" id="GO:1901678">
    <property type="term" value="P:iron coordination entity transport"/>
    <property type="evidence" value="ECO:0007669"/>
    <property type="project" value="UniProtKB-ARBA"/>
</dbReference>
<proteinExistence type="inferred from homology"/>
<accession>A0A5C5TUS9</accession>
<organism evidence="7 8">
    <name type="scientific">Corynebacterium canis</name>
    <dbReference type="NCBI Taxonomy" id="679663"/>
    <lineage>
        <taxon>Bacteria</taxon>
        <taxon>Bacillati</taxon>
        <taxon>Actinomycetota</taxon>
        <taxon>Actinomycetes</taxon>
        <taxon>Mycobacteriales</taxon>
        <taxon>Corynebacteriaceae</taxon>
        <taxon>Corynebacterium</taxon>
    </lineage>
</organism>
<dbReference type="SUPFAM" id="SSF53807">
    <property type="entry name" value="Helical backbone' metal receptor"/>
    <property type="match status" value="1"/>
</dbReference>
<comment type="caution">
    <text evidence="7">The sequence shown here is derived from an EMBL/GenBank/DDBJ whole genome shotgun (WGS) entry which is preliminary data.</text>
</comment>
<dbReference type="CDD" id="cd01146">
    <property type="entry name" value="FhuD"/>
    <property type="match status" value="1"/>
</dbReference>
<dbReference type="Proteomes" id="UP000320791">
    <property type="component" value="Unassembled WGS sequence"/>
</dbReference>
<keyword evidence="4 5" id="KW-0732">Signal</keyword>
<name>A0A5C5TUS9_9CORY</name>
<evidence type="ECO:0000256" key="4">
    <source>
        <dbReference type="ARBA" id="ARBA00022729"/>
    </source>
</evidence>
<evidence type="ECO:0000256" key="3">
    <source>
        <dbReference type="ARBA" id="ARBA00022448"/>
    </source>
</evidence>
<feature type="chain" id="PRO_5038755384" evidence="5">
    <location>
        <begin position="20"/>
        <end position="310"/>
    </location>
</feature>
<feature type="signal peptide" evidence="5">
    <location>
        <begin position="1"/>
        <end position="19"/>
    </location>
</feature>
<dbReference type="OrthoDB" id="9793175at2"/>
<feature type="domain" description="Fe/B12 periplasmic-binding" evidence="6">
    <location>
        <begin position="53"/>
        <end position="310"/>
    </location>
</feature>
<evidence type="ECO:0000313" key="7">
    <source>
        <dbReference type="EMBL" id="TWT16950.1"/>
    </source>
</evidence>
<dbReference type="InterPro" id="IPR006311">
    <property type="entry name" value="TAT_signal"/>
</dbReference>
<dbReference type="EMBL" id="VOHM01000051">
    <property type="protein sequence ID" value="TWT16950.1"/>
    <property type="molecule type" value="Genomic_DNA"/>
</dbReference>
<reference evidence="7 8" key="1">
    <citation type="submission" date="2019-08" db="EMBL/GenBank/DDBJ databases">
        <authorList>
            <person name="Lei W."/>
        </authorList>
    </citation>
    <scope>NUCLEOTIDE SEQUENCE [LARGE SCALE GENOMIC DNA]</scope>
    <source>
        <strain evidence="7 8">CCUG 58627</strain>
    </source>
</reference>
<dbReference type="Pfam" id="PF01497">
    <property type="entry name" value="Peripla_BP_2"/>
    <property type="match status" value="1"/>
</dbReference>